<reference evidence="2 3" key="1">
    <citation type="submission" date="2018-04" db="EMBL/GenBank/DDBJ databases">
        <title>Genomic Encyclopedia of Archaeal and Bacterial Type Strains, Phase II (KMG-II): from individual species to whole genera.</title>
        <authorList>
            <person name="Goeker M."/>
        </authorList>
    </citation>
    <scope>NUCLEOTIDE SEQUENCE [LARGE SCALE GENOMIC DNA]</scope>
    <source>
        <strain evidence="2 3">DSM 100977</strain>
    </source>
</reference>
<keyword evidence="1" id="KW-0732">Signal</keyword>
<proteinExistence type="predicted"/>
<feature type="chain" id="PRO_5015513966" evidence="1">
    <location>
        <begin position="20"/>
        <end position="100"/>
    </location>
</feature>
<dbReference type="PROSITE" id="PS51257">
    <property type="entry name" value="PROKAR_LIPOPROTEIN"/>
    <property type="match status" value="1"/>
</dbReference>
<sequence length="100" mass="10615">MRCTLLLAACLALSSACTANLPAIDDTISEGAQRADYPELEPLPNLLARSEAGSSIEVQTEALQARVSRLKARARALKGRTIIDGATRLRLLEATKGKPA</sequence>
<dbReference type="RefSeq" id="WP_107846647.1">
    <property type="nucleotide sequence ID" value="NZ_QBKS01000002.1"/>
</dbReference>
<dbReference type="Proteomes" id="UP000243978">
    <property type="component" value="Unassembled WGS sequence"/>
</dbReference>
<dbReference type="EMBL" id="QBKS01000002">
    <property type="protein sequence ID" value="PTX54298.1"/>
    <property type="molecule type" value="Genomic_DNA"/>
</dbReference>
<name>A0A2T6BE02_9RHOB</name>
<evidence type="ECO:0000313" key="2">
    <source>
        <dbReference type="EMBL" id="PTX54298.1"/>
    </source>
</evidence>
<feature type="signal peptide" evidence="1">
    <location>
        <begin position="1"/>
        <end position="19"/>
    </location>
</feature>
<accession>A0A2T6BE02</accession>
<dbReference type="AlphaFoldDB" id="A0A2T6BE02"/>
<comment type="caution">
    <text evidence="2">The sequence shown here is derived from an EMBL/GenBank/DDBJ whole genome shotgun (WGS) entry which is preliminary data.</text>
</comment>
<keyword evidence="3" id="KW-1185">Reference proteome</keyword>
<evidence type="ECO:0000313" key="3">
    <source>
        <dbReference type="Proteomes" id="UP000243978"/>
    </source>
</evidence>
<gene>
    <name evidence="2" type="ORF">C8N43_3111</name>
</gene>
<dbReference type="OrthoDB" id="7862857at2"/>
<protein>
    <submittedName>
        <fullName evidence="2">Uncharacterized protein</fullName>
    </submittedName>
</protein>
<organism evidence="2 3">
    <name type="scientific">Litoreibacter ponti</name>
    <dbReference type="NCBI Taxonomy" id="1510457"/>
    <lineage>
        <taxon>Bacteria</taxon>
        <taxon>Pseudomonadati</taxon>
        <taxon>Pseudomonadota</taxon>
        <taxon>Alphaproteobacteria</taxon>
        <taxon>Rhodobacterales</taxon>
        <taxon>Roseobacteraceae</taxon>
        <taxon>Litoreibacter</taxon>
    </lineage>
</organism>
<evidence type="ECO:0000256" key="1">
    <source>
        <dbReference type="SAM" id="SignalP"/>
    </source>
</evidence>